<dbReference type="InterPro" id="IPR001190">
    <property type="entry name" value="SRCR"/>
</dbReference>
<dbReference type="Proteomes" id="UP000007110">
    <property type="component" value="Unassembled WGS sequence"/>
</dbReference>
<evidence type="ECO:0000313" key="4">
    <source>
        <dbReference type="EnsemblMetazoa" id="XP_030839697"/>
    </source>
</evidence>
<dbReference type="Pfam" id="PF00530">
    <property type="entry name" value="SRCR"/>
    <property type="match status" value="1"/>
</dbReference>
<reference evidence="4" key="2">
    <citation type="submission" date="2021-01" db="UniProtKB">
        <authorList>
            <consortium name="EnsemblMetazoa"/>
        </authorList>
    </citation>
    <scope>IDENTIFICATION</scope>
</reference>
<evidence type="ECO:0000313" key="5">
    <source>
        <dbReference type="Proteomes" id="UP000007110"/>
    </source>
</evidence>
<organism evidence="4 5">
    <name type="scientific">Strongylocentrotus purpuratus</name>
    <name type="common">Purple sea urchin</name>
    <dbReference type="NCBI Taxonomy" id="7668"/>
    <lineage>
        <taxon>Eukaryota</taxon>
        <taxon>Metazoa</taxon>
        <taxon>Echinodermata</taxon>
        <taxon>Eleutherozoa</taxon>
        <taxon>Echinozoa</taxon>
        <taxon>Echinoidea</taxon>
        <taxon>Euechinoidea</taxon>
        <taxon>Echinacea</taxon>
        <taxon>Camarodonta</taxon>
        <taxon>Echinidea</taxon>
        <taxon>Strongylocentrotidae</taxon>
        <taxon>Strongylocentrotus</taxon>
    </lineage>
</organism>
<reference evidence="5" key="1">
    <citation type="submission" date="2015-02" db="EMBL/GenBank/DDBJ databases">
        <title>Genome sequencing for Strongylocentrotus purpuratus.</title>
        <authorList>
            <person name="Murali S."/>
            <person name="Liu Y."/>
            <person name="Vee V."/>
            <person name="English A."/>
            <person name="Wang M."/>
            <person name="Skinner E."/>
            <person name="Han Y."/>
            <person name="Muzny D.M."/>
            <person name="Worley K.C."/>
            <person name="Gibbs R.A."/>
        </authorList>
    </citation>
    <scope>NUCLEOTIDE SEQUENCE</scope>
</reference>
<sequence>MELKYFFVTAAYILTTCDLVLGANTIINVTLVDGETPNEGRVEYFRSEESTWASACGAGLGSAEASVVCRQLGYPGANNFLARWPFGDGTTVAQDRLNCDGSKKVL</sequence>
<protein>
    <recommendedName>
        <fullName evidence="3">SRCR domain-containing protein</fullName>
    </recommendedName>
</protein>
<accession>A0A7M7NPM2</accession>
<dbReference type="InParanoid" id="A0A7M7NPM2"/>
<dbReference type="SMART" id="SM00202">
    <property type="entry name" value="SR"/>
    <property type="match status" value="1"/>
</dbReference>
<dbReference type="AlphaFoldDB" id="A0A7M7NPM2"/>
<dbReference type="PANTHER" id="PTHR48071:SF18">
    <property type="entry name" value="DELETED IN MALIGNANT BRAIN TUMORS 1 PROTEIN-RELATED"/>
    <property type="match status" value="1"/>
</dbReference>
<comment type="caution">
    <text evidence="2">Lacks conserved residue(s) required for the propagation of feature annotation.</text>
</comment>
<dbReference type="Gene3D" id="3.10.250.10">
    <property type="entry name" value="SRCR-like domain"/>
    <property type="match status" value="1"/>
</dbReference>
<dbReference type="GO" id="GO:0016020">
    <property type="term" value="C:membrane"/>
    <property type="evidence" value="ECO:0007669"/>
    <property type="project" value="InterPro"/>
</dbReference>
<dbReference type="SUPFAM" id="SSF56487">
    <property type="entry name" value="SRCR-like"/>
    <property type="match status" value="1"/>
</dbReference>
<evidence type="ECO:0000259" key="3">
    <source>
        <dbReference type="PROSITE" id="PS50287"/>
    </source>
</evidence>
<keyword evidence="5" id="KW-1185">Reference proteome</keyword>
<dbReference type="PRINTS" id="PR00258">
    <property type="entry name" value="SPERACTRCPTR"/>
</dbReference>
<dbReference type="EnsemblMetazoa" id="XM_030983837">
    <property type="protein sequence ID" value="XP_030839697"/>
    <property type="gene ID" value="LOC105438298"/>
</dbReference>
<evidence type="ECO:0000256" key="1">
    <source>
        <dbReference type="ARBA" id="ARBA00023157"/>
    </source>
</evidence>
<name>A0A7M7NPM2_STRPU</name>
<dbReference type="InterPro" id="IPR036772">
    <property type="entry name" value="SRCR-like_dom_sf"/>
</dbReference>
<proteinExistence type="predicted"/>
<dbReference type="PANTHER" id="PTHR48071">
    <property type="entry name" value="SRCR DOMAIN-CONTAINING PROTEIN"/>
    <property type="match status" value="1"/>
</dbReference>
<dbReference type="GeneID" id="105438298"/>
<evidence type="ECO:0000256" key="2">
    <source>
        <dbReference type="PROSITE-ProRule" id="PRU00196"/>
    </source>
</evidence>
<dbReference type="OrthoDB" id="676979at2759"/>
<dbReference type="KEGG" id="spu:105438298"/>
<dbReference type="PROSITE" id="PS50287">
    <property type="entry name" value="SRCR_2"/>
    <property type="match status" value="1"/>
</dbReference>
<keyword evidence="1" id="KW-1015">Disulfide bond</keyword>
<feature type="domain" description="SRCR" evidence="3">
    <location>
        <begin position="29"/>
        <end position="106"/>
    </location>
</feature>
<dbReference type="RefSeq" id="XP_030839697.1">
    <property type="nucleotide sequence ID" value="XM_030983837.1"/>
</dbReference>